<dbReference type="AlphaFoldDB" id="A0A845HYA4"/>
<gene>
    <name evidence="1" type="ORF">GTP23_13065</name>
</gene>
<dbReference type="EMBL" id="WWCL01000002">
    <property type="protein sequence ID" value="MYN45979.1"/>
    <property type="molecule type" value="Genomic_DNA"/>
</dbReference>
<dbReference type="RefSeq" id="WP_161035511.1">
    <property type="nucleotide sequence ID" value="NZ_WWCL01000002.1"/>
</dbReference>
<dbReference type="Proteomes" id="UP000444316">
    <property type="component" value="Unassembled WGS sequence"/>
</dbReference>
<evidence type="ECO:0000313" key="1">
    <source>
        <dbReference type="EMBL" id="MYN45979.1"/>
    </source>
</evidence>
<sequence length="273" mass="28430">MSTPEGFKFVITNGAVTGMSRVDGTHTATMRLPTDATFTIASGSITETRTATKATETIQFVQDASDSSLYHVASDLTVFNTTASNNGGAYTFTIANGAVTGVQHVHGSSTHAEPMAPTSKYALTADGKIVETSVHDNVVETITYVAGSTAGQYVIASDAKTFVQAGSATTLLDVEGCDRAKFTIDASGAVTQVQQVRFDGSTSTLTVGSNTTYKQLEAGYVLEVQTRGSHTSYELYHDGNGDGVYTEVAHGSGSTVDLVGLKAQLNATIDGLL</sequence>
<reference evidence="1" key="1">
    <citation type="submission" date="2019-12" db="EMBL/GenBank/DDBJ databases">
        <title>Novel species isolated from a subtropical stream in China.</title>
        <authorList>
            <person name="Lu H."/>
        </authorList>
    </citation>
    <scope>NUCLEOTIDE SEQUENCE [LARGE SCALE GENOMIC DNA]</scope>
    <source>
        <strain evidence="1">FT93W</strain>
    </source>
</reference>
<keyword evidence="2" id="KW-1185">Reference proteome</keyword>
<comment type="caution">
    <text evidence="1">The sequence shown here is derived from an EMBL/GenBank/DDBJ whole genome shotgun (WGS) entry which is preliminary data.</text>
</comment>
<organism evidence="1 2">
    <name type="scientific">Duganella fentianensis</name>
    <dbReference type="NCBI Taxonomy" id="2692177"/>
    <lineage>
        <taxon>Bacteria</taxon>
        <taxon>Pseudomonadati</taxon>
        <taxon>Pseudomonadota</taxon>
        <taxon>Betaproteobacteria</taxon>
        <taxon>Burkholderiales</taxon>
        <taxon>Oxalobacteraceae</taxon>
        <taxon>Telluria group</taxon>
        <taxon>Duganella</taxon>
    </lineage>
</organism>
<protein>
    <submittedName>
        <fullName evidence="1">Uncharacterized protein</fullName>
    </submittedName>
</protein>
<proteinExistence type="predicted"/>
<evidence type="ECO:0000313" key="2">
    <source>
        <dbReference type="Proteomes" id="UP000444316"/>
    </source>
</evidence>
<name>A0A845HYA4_9BURK</name>
<accession>A0A845HYA4</accession>